<gene>
    <name evidence="2" type="primary">yraK</name>
    <name evidence="2" type="ORF">GCM10010218_40070</name>
</gene>
<dbReference type="Pfam" id="PF00561">
    <property type="entry name" value="Abhydrolase_1"/>
    <property type="match status" value="1"/>
</dbReference>
<dbReference type="InterPro" id="IPR000073">
    <property type="entry name" value="AB_hydrolase_1"/>
</dbReference>
<dbReference type="PANTHER" id="PTHR43433">
    <property type="entry name" value="HYDROLASE, ALPHA/BETA FOLD FAMILY PROTEIN"/>
    <property type="match status" value="1"/>
</dbReference>
<reference evidence="2" key="1">
    <citation type="journal article" date="2014" name="Int. J. Syst. Evol. Microbiol.">
        <title>Complete genome sequence of Corynebacterium casei LMG S-19264T (=DSM 44701T), isolated from a smear-ripened cheese.</title>
        <authorList>
            <consortium name="US DOE Joint Genome Institute (JGI-PGF)"/>
            <person name="Walter F."/>
            <person name="Albersmeier A."/>
            <person name="Kalinowski J."/>
            <person name="Ruckert C."/>
        </authorList>
    </citation>
    <scope>NUCLEOTIDE SEQUENCE</scope>
    <source>
        <strain evidence="2">JCM 4059</strain>
    </source>
</reference>
<evidence type="ECO:0000313" key="3">
    <source>
        <dbReference type="Proteomes" id="UP000638313"/>
    </source>
</evidence>
<dbReference type="EMBL" id="BNBD01000008">
    <property type="protein sequence ID" value="GHF54767.1"/>
    <property type="molecule type" value="Genomic_DNA"/>
</dbReference>
<proteinExistence type="predicted"/>
<dbReference type="GO" id="GO:0046503">
    <property type="term" value="P:glycerolipid catabolic process"/>
    <property type="evidence" value="ECO:0007669"/>
    <property type="project" value="TreeGrafter"/>
</dbReference>
<reference evidence="2" key="2">
    <citation type="submission" date="2020-09" db="EMBL/GenBank/DDBJ databases">
        <authorList>
            <person name="Sun Q."/>
            <person name="Ohkuma M."/>
        </authorList>
    </citation>
    <scope>NUCLEOTIDE SEQUENCE</scope>
    <source>
        <strain evidence="2">JCM 4059</strain>
    </source>
</reference>
<keyword evidence="3" id="KW-1185">Reference proteome</keyword>
<dbReference type="Proteomes" id="UP000638313">
    <property type="component" value="Unassembled WGS sequence"/>
</dbReference>
<sequence>METGTLTVPGAEIHYEVRGAGPPLLLINGGDGDAAMFGPLARLMADHHTVITFDPRGNSRSRLTAPPQPQRIEDRGDDAHLLLAAVAPGEPAYVFGTSYGGMTGMDLLARHPDQVRTLVAHEPFTIDLLPDAERWHALFEEVHALYRSEGLRPAMRRFGEEIGVDIAPEPDDALPAPARDMLARIQANGEVCLEYELRTFTRFRPDIAGLRTERFALVTGEQQPRTLMHRTTEALAERLGTRVTEFPGGHVGYLTHPKEFAVALRGAFAGHPGD</sequence>
<keyword evidence="2" id="KW-0378">Hydrolase</keyword>
<feature type="domain" description="AB hydrolase-1" evidence="1">
    <location>
        <begin position="22"/>
        <end position="257"/>
    </location>
</feature>
<name>A0A919B6P8_9ACTN</name>
<dbReference type="InterPro" id="IPR050471">
    <property type="entry name" value="AB_hydrolase"/>
</dbReference>
<dbReference type="GO" id="GO:0004806">
    <property type="term" value="F:triacylglycerol lipase activity"/>
    <property type="evidence" value="ECO:0007669"/>
    <property type="project" value="TreeGrafter"/>
</dbReference>
<accession>A0A919B6P8</accession>
<dbReference type="AlphaFoldDB" id="A0A919B6P8"/>
<comment type="caution">
    <text evidence="2">The sequence shown here is derived from an EMBL/GenBank/DDBJ whole genome shotgun (WGS) entry which is preliminary data.</text>
</comment>
<protein>
    <submittedName>
        <fullName evidence="2">Hydrolase YraK</fullName>
    </submittedName>
</protein>
<dbReference type="RefSeq" id="WP_190131022.1">
    <property type="nucleotide sequence ID" value="NZ_BNBD01000008.1"/>
</dbReference>
<organism evidence="2 3">
    <name type="scientific">Streptomyces mashuensis</name>
    <dbReference type="NCBI Taxonomy" id="33904"/>
    <lineage>
        <taxon>Bacteria</taxon>
        <taxon>Bacillati</taxon>
        <taxon>Actinomycetota</taxon>
        <taxon>Actinomycetes</taxon>
        <taxon>Kitasatosporales</taxon>
        <taxon>Streptomycetaceae</taxon>
        <taxon>Streptomyces</taxon>
    </lineage>
</organism>
<dbReference type="PANTHER" id="PTHR43433:SF5">
    <property type="entry name" value="AB HYDROLASE-1 DOMAIN-CONTAINING PROTEIN"/>
    <property type="match status" value="1"/>
</dbReference>
<dbReference type="SUPFAM" id="SSF53474">
    <property type="entry name" value="alpha/beta-Hydrolases"/>
    <property type="match status" value="1"/>
</dbReference>
<dbReference type="InterPro" id="IPR029058">
    <property type="entry name" value="AB_hydrolase_fold"/>
</dbReference>
<evidence type="ECO:0000313" key="2">
    <source>
        <dbReference type="EMBL" id="GHF54767.1"/>
    </source>
</evidence>
<evidence type="ECO:0000259" key="1">
    <source>
        <dbReference type="Pfam" id="PF00561"/>
    </source>
</evidence>
<dbReference type="Gene3D" id="3.40.50.1820">
    <property type="entry name" value="alpha/beta hydrolase"/>
    <property type="match status" value="1"/>
</dbReference>